<reference evidence="5" key="1">
    <citation type="submission" date="2021-04" db="EMBL/GenBank/DDBJ databases">
        <title>Complete genome sequence for Sulfitobacter sp. strain JK7-1.</title>
        <authorList>
            <person name="Park S.-J."/>
        </authorList>
    </citation>
    <scope>NUCLEOTIDE SEQUENCE</scope>
    <source>
        <strain evidence="5">JK7-1</strain>
    </source>
</reference>
<evidence type="ECO:0000313" key="6">
    <source>
        <dbReference type="Proteomes" id="UP000683291"/>
    </source>
</evidence>
<dbReference type="AlphaFoldDB" id="A0A975JD43"/>
<dbReference type="InterPro" id="IPR036388">
    <property type="entry name" value="WH-like_DNA-bd_sf"/>
</dbReference>
<dbReference type="InterPro" id="IPR000524">
    <property type="entry name" value="Tscrpt_reg_HTH_GntR"/>
</dbReference>
<protein>
    <submittedName>
        <fullName evidence="5">GntR family transcriptional regulator</fullName>
    </submittedName>
</protein>
<keyword evidence="6" id="KW-1185">Reference proteome</keyword>
<dbReference type="EMBL" id="CP073581">
    <property type="protein sequence ID" value="QUJ76045.1"/>
    <property type="molecule type" value="Genomic_DNA"/>
</dbReference>
<evidence type="ECO:0000259" key="4">
    <source>
        <dbReference type="PROSITE" id="PS50949"/>
    </source>
</evidence>
<keyword evidence="2" id="KW-0238">DNA-binding</keyword>
<evidence type="ECO:0000256" key="2">
    <source>
        <dbReference type="ARBA" id="ARBA00023125"/>
    </source>
</evidence>
<dbReference type="Pfam" id="PF07729">
    <property type="entry name" value="FCD"/>
    <property type="match status" value="1"/>
</dbReference>
<dbReference type="RefSeq" id="WP_212704243.1">
    <property type="nucleotide sequence ID" value="NZ_CP073581.1"/>
</dbReference>
<dbReference type="InterPro" id="IPR036390">
    <property type="entry name" value="WH_DNA-bd_sf"/>
</dbReference>
<dbReference type="KEGG" id="sual:KDD17_14095"/>
<dbReference type="InterPro" id="IPR008920">
    <property type="entry name" value="TF_FadR/GntR_C"/>
</dbReference>
<dbReference type="Pfam" id="PF00392">
    <property type="entry name" value="GntR"/>
    <property type="match status" value="1"/>
</dbReference>
<evidence type="ECO:0000256" key="1">
    <source>
        <dbReference type="ARBA" id="ARBA00023015"/>
    </source>
</evidence>
<evidence type="ECO:0000313" key="5">
    <source>
        <dbReference type="EMBL" id="QUJ76045.1"/>
    </source>
</evidence>
<dbReference type="PROSITE" id="PS50949">
    <property type="entry name" value="HTH_GNTR"/>
    <property type="match status" value="1"/>
</dbReference>
<dbReference type="InterPro" id="IPR011711">
    <property type="entry name" value="GntR_C"/>
</dbReference>
<accession>A0A975JD43</accession>
<name>A0A975JD43_9RHOB</name>
<dbReference type="Proteomes" id="UP000683291">
    <property type="component" value="Chromosome 1"/>
</dbReference>
<feature type="domain" description="HTH gntR-type" evidence="4">
    <location>
        <begin position="6"/>
        <end position="73"/>
    </location>
</feature>
<dbReference type="SMART" id="SM00345">
    <property type="entry name" value="HTH_GNTR"/>
    <property type="match status" value="1"/>
</dbReference>
<dbReference type="SMART" id="SM00895">
    <property type="entry name" value="FCD"/>
    <property type="match status" value="1"/>
</dbReference>
<organism evidence="5 6">
    <name type="scientific">Sulfitobacter albidus</name>
    <dbReference type="NCBI Taxonomy" id="2829501"/>
    <lineage>
        <taxon>Bacteria</taxon>
        <taxon>Pseudomonadati</taxon>
        <taxon>Pseudomonadota</taxon>
        <taxon>Alphaproteobacteria</taxon>
        <taxon>Rhodobacterales</taxon>
        <taxon>Roseobacteraceae</taxon>
        <taxon>Sulfitobacter</taxon>
    </lineage>
</organism>
<dbReference type="PANTHER" id="PTHR43537:SF5">
    <property type="entry name" value="UXU OPERON TRANSCRIPTIONAL REGULATOR"/>
    <property type="match status" value="1"/>
</dbReference>
<dbReference type="CDD" id="cd07377">
    <property type="entry name" value="WHTH_GntR"/>
    <property type="match status" value="1"/>
</dbReference>
<dbReference type="SUPFAM" id="SSF46785">
    <property type="entry name" value="Winged helix' DNA-binding domain"/>
    <property type="match status" value="1"/>
</dbReference>
<dbReference type="PANTHER" id="PTHR43537">
    <property type="entry name" value="TRANSCRIPTIONAL REGULATOR, GNTR FAMILY"/>
    <property type="match status" value="1"/>
</dbReference>
<gene>
    <name evidence="5" type="ORF">KDD17_14095</name>
</gene>
<proteinExistence type="predicted"/>
<dbReference type="Gene3D" id="1.10.10.10">
    <property type="entry name" value="Winged helix-like DNA-binding domain superfamily/Winged helix DNA-binding domain"/>
    <property type="match status" value="1"/>
</dbReference>
<keyword evidence="1" id="KW-0805">Transcription regulation</keyword>
<keyword evidence="3" id="KW-0804">Transcription</keyword>
<evidence type="ECO:0000256" key="3">
    <source>
        <dbReference type="ARBA" id="ARBA00023163"/>
    </source>
</evidence>
<dbReference type="GO" id="GO:0003700">
    <property type="term" value="F:DNA-binding transcription factor activity"/>
    <property type="evidence" value="ECO:0007669"/>
    <property type="project" value="InterPro"/>
</dbReference>
<dbReference type="Gene3D" id="1.20.120.530">
    <property type="entry name" value="GntR ligand-binding domain-like"/>
    <property type="match status" value="1"/>
</dbReference>
<sequence length="222" mass="24822">MTDKAPSNTARAIARLRELIFAGELAAGTDHLESELADLLEMSRTPVREAVLTLEAQGLLTMRPRKGVRILPLSPEDMAEIYDVLTELESHAAERAARARHNSRDLATLTRAVDDMEAAIRGNDLEGWARADETFHDELVRLGGNSRIVAITQMMADQVRRARATTLHLRPLPSKSTEDHRTVLDAIRDGRGGAARDAHRQHRQRSKAILVALLHDHRLRYL</sequence>
<dbReference type="SUPFAM" id="SSF48008">
    <property type="entry name" value="GntR ligand-binding domain-like"/>
    <property type="match status" value="1"/>
</dbReference>
<dbReference type="GO" id="GO:0003677">
    <property type="term" value="F:DNA binding"/>
    <property type="evidence" value="ECO:0007669"/>
    <property type="project" value="UniProtKB-KW"/>
</dbReference>